<sequence>MLLYKLDFCNIEEDYKKLIQSLESIKNFTIKENNETFANSTFVVKLYISLIYEYSKFLQEIKKDNFRGSWNCLQDCIDIIDLYSKYESSKSIKELINYFEKIERLYPYKVFSSIEAKFSNITCSICGRDILDTLCNHRAGEIYFGEMCHEVINKIERLDAVALVTSPQDKRCIVELVEDSNEEKFNLLKGIKSLLLIPLNDFIIKKINKPKVVNTKIITKGKLVVTPTYQIKISINNMY</sequence>
<dbReference type="EMBL" id="DVOJ01000015">
    <property type="protein sequence ID" value="HIV01758.1"/>
    <property type="molecule type" value="Genomic_DNA"/>
</dbReference>
<accession>A0A9D1NFX9</accession>
<evidence type="ECO:0000313" key="1">
    <source>
        <dbReference type="EMBL" id="HIV01758.1"/>
    </source>
</evidence>
<reference evidence="1" key="1">
    <citation type="submission" date="2020-10" db="EMBL/GenBank/DDBJ databases">
        <authorList>
            <person name="Gilroy R."/>
        </authorList>
    </citation>
    <scope>NUCLEOTIDE SEQUENCE</scope>
    <source>
        <strain evidence="1">CHK186-9395</strain>
    </source>
</reference>
<proteinExistence type="predicted"/>
<name>A0A9D1NFX9_9FIRM</name>
<protein>
    <submittedName>
        <fullName evidence="1">Uncharacterized protein</fullName>
    </submittedName>
</protein>
<gene>
    <name evidence="1" type="ORF">IAA62_04320</name>
</gene>
<organism evidence="1 2">
    <name type="scientific">Candidatus Caccopulliclostridium gallistercoris</name>
    <dbReference type="NCBI Taxonomy" id="2840719"/>
    <lineage>
        <taxon>Bacteria</taxon>
        <taxon>Bacillati</taxon>
        <taxon>Bacillota</taxon>
        <taxon>Clostridia</taxon>
        <taxon>Candidatus Caccopulliclostridium</taxon>
    </lineage>
</organism>
<reference evidence="1" key="2">
    <citation type="journal article" date="2021" name="PeerJ">
        <title>Extensive microbial diversity within the chicken gut microbiome revealed by metagenomics and culture.</title>
        <authorList>
            <person name="Gilroy R."/>
            <person name="Ravi A."/>
            <person name="Getino M."/>
            <person name="Pursley I."/>
            <person name="Horton D.L."/>
            <person name="Alikhan N.F."/>
            <person name="Baker D."/>
            <person name="Gharbi K."/>
            <person name="Hall N."/>
            <person name="Watson M."/>
            <person name="Adriaenssens E.M."/>
            <person name="Foster-Nyarko E."/>
            <person name="Jarju S."/>
            <person name="Secka A."/>
            <person name="Antonio M."/>
            <person name="Oren A."/>
            <person name="Chaudhuri R.R."/>
            <person name="La Ragione R."/>
            <person name="Hildebrand F."/>
            <person name="Pallen M.J."/>
        </authorList>
    </citation>
    <scope>NUCLEOTIDE SEQUENCE</scope>
    <source>
        <strain evidence="1">CHK186-9395</strain>
    </source>
</reference>
<dbReference type="Proteomes" id="UP000886861">
    <property type="component" value="Unassembled WGS sequence"/>
</dbReference>
<evidence type="ECO:0000313" key="2">
    <source>
        <dbReference type="Proteomes" id="UP000886861"/>
    </source>
</evidence>
<comment type="caution">
    <text evidence="1">The sequence shown here is derived from an EMBL/GenBank/DDBJ whole genome shotgun (WGS) entry which is preliminary data.</text>
</comment>
<dbReference type="AlphaFoldDB" id="A0A9D1NFX9"/>